<proteinExistence type="inferred from homology"/>
<keyword evidence="1" id="KW-0819">tRNA processing</keyword>
<protein>
    <submittedName>
        <fullName evidence="4">tRNA-specific adenosine deaminase subunit tad3</fullName>
    </submittedName>
</protein>
<reference evidence="4" key="1">
    <citation type="submission" date="2022-07" db="EMBL/GenBank/DDBJ databases">
        <title>Phylogenomic reconstructions and comparative analyses of Kickxellomycotina fungi.</title>
        <authorList>
            <person name="Reynolds N.K."/>
            <person name="Stajich J.E."/>
            <person name="Barry K."/>
            <person name="Grigoriev I.V."/>
            <person name="Crous P."/>
            <person name="Smith M.E."/>
        </authorList>
    </citation>
    <scope>NUCLEOTIDE SEQUENCE</scope>
    <source>
        <strain evidence="4">IMI 214461</strain>
    </source>
</reference>
<evidence type="ECO:0000256" key="2">
    <source>
        <dbReference type="ARBA" id="ARBA00038160"/>
    </source>
</evidence>
<keyword evidence="5" id="KW-1185">Reference proteome</keyword>
<feature type="domain" description="CMP/dCMP-type deaminase" evidence="3">
    <location>
        <begin position="201"/>
        <end position="317"/>
    </location>
</feature>
<dbReference type="GO" id="GO:0052717">
    <property type="term" value="F:tRNA-specific adenosine-34 deaminase activity"/>
    <property type="evidence" value="ECO:0007669"/>
    <property type="project" value="TreeGrafter"/>
</dbReference>
<dbReference type="Pfam" id="PF00383">
    <property type="entry name" value="dCMP_cyt_deam_1"/>
    <property type="match status" value="1"/>
</dbReference>
<evidence type="ECO:0000259" key="3">
    <source>
        <dbReference type="PROSITE" id="PS51747"/>
    </source>
</evidence>
<dbReference type="GO" id="GO:0005634">
    <property type="term" value="C:nucleus"/>
    <property type="evidence" value="ECO:0007669"/>
    <property type="project" value="TreeGrafter"/>
</dbReference>
<dbReference type="InterPro" id="IPR016193">
    <property type="entry name" value="Cytidine_deaminase-like"/>
</dbReference>
<dbReference type="OrthoDB" id="3180714at2759"/>
<comment type="caution">
    <text evidence="4">The sequence shown here is derived from an EMBL/GenBank/DDBJ whole genome shotgun (WGS) entry which is preliminary data.</text>
</comment>
<accession>A0A9W8BIP3</accession>
<evidence type="ECO:0000313" key="5">
    <source>
        <dbReference type="Proteomes" id="UP001150907"/>
    </source>
</evidence>
<evidence type="ECO:0000256" key="1">
    <source>
        <dbReference type="ARBA" id="ARBA00022694"/>
    </source>
</evidence>
<dbReference type="GO" id="GO:0008033">
    <property type="term" value="P:tRNA processing"/>
    <property type="evidence" value="ECO:0007669"/>
    <property type="project" value="UniProtKB-KW"/>
</dbReference>
<organism evidence="4 5">
    <name type="scientific">Coemansia thaxteri</name>
    <dbReference type="NCBI Taxonomy" id="2663907"/>
    <lineage>
        <taxon>Eukaryota</taxon>
        <taxon>Fungi</taxon>
        <taxon>Fungi incertae sedis</taxon>
        <taxon>Zoopagomycota</taxon>
        <taxon>Kickxellomycotina</taxon>
        <taxon>Kickxellomycetes</taxon>
        <taxon>Kickxellales</taxon>
        <taxon>Kickxellaceae</taxon>
        <taxon>Coemansia</taxon>
    </lineage>
</organism>
<dbReference type="GO" id="GO:0005737">
    <property type="term" value="C:cytoplasm"/>
    <property type="evidence" value="ECO:0007669"/>
    <property type="project" value="TreeGrafter"/>
</dbReference>
<name>A0A9W8BIP3_9FUNG</name>
<evidence type="ECO:0000313" key="4">
    <source>
        <dbReference type="EMBL" id="KAJ2006479.1"/>
    </source>
</evidence>
<gene>
    <name evidence="4" type="primary">TAD3</name>
    <name evidence="4" type="ORF">H4R26_001356</name>
</gene>
<dbReference type="AlphaFoldDB" id="A0A9W8BIP3"/>
<dbReference type="Proteomes" id="UP001150907">
    <property type="component" value="Unassembled WGS sequence"/>
</dbReference>
<dbReference type="SUPFAM" id="SSF53927">
    <property type="entry name" value="Cytidine deaminase-like"/>
    <property type="match status" value="1"/>
</dbReference>
<dbReference type="PANTHER" id="PTHR11079">
    <property type="entry name" value="CYTOSINE DEAMINASE FAMILY MEMBER"/>
    <property type="match status" value="1"/>
</dbReference>
<sequence length="325" mass="35981">MADTRVFDIKRVPVEEERQQLVTEQVYTILIRPRQTTAVLQFIEQRLPRLAGIEHVKRVKKHGDGAQLLVIMCQCSQLTRTEFDAALRGTEWGAMEVAVHAVPAVAPYTGEQYERWKTVWPVAYRPLAHVQKTLGLDDQTYIETTLRYVNDMARQRNCGLVVAAVCSPKTRLVLAEASVVAAGEEHPLRHAAMCCIAQVADAERKRLEEEESESAQTVVPAKRSHSLVSVESKCDLNGGDLNGDGGGAVVAAGYLCEGLDVFSTKEPCAMCAMALVHSRIGRLFYIKTQEDTSSNGGGISRYSMHSLKALNHHFAAYECILKKKK</sequence>
<comment type="similarity">
    <text evidence="2">Belongs to the cytidine and deoxycytidylate deaminase family. ADAT3 subfamily.</text>
</comment>
<dbReference type="PROSITE" id="PS51747">
    <property type="entry name" value="CYT_DCMP_DEAMINASES_2"/>
    <property type="match status" value="1"/>
</dbReference>
<dbReference type="PANTHER" id="PTHR11079:SF156">
    <property type="entry name" value="INACTIVE TRNA-SPECIFIC ADENOSINE DEAMINASE-LIKE PROTEIN 3-RELATED"/>
    <property type="match status" value="1"/>
</dbReference>
<dbReference type="EMBL" id="JANBQF010000059">
    <property type="protein sequence ID" value="KAJ2006479.1"/>
    <property type="molecule type" value="Genomic_DNA"/>
</dbReference>
<dbReference type="Gene3D" id="3.40.140.10">
    <property type="entry name" value="Cytidine Deaminase, domain 2"/>
    <property type="match status" value="1"/>
</dbReference>
<dbReference type="InterPro" id="IPR002125">
    <property type="entry name" value="CMP_dCMP_dom"/>
</dbReference>